<feature type="domain" description="TF-B3" evidence="7">
    <location>
        <begin position="196"/>
        <end position="299"/>
    </location>
</feature>
<dbReference type="InterPro" id="IPR015300">
    <property type="entry name" value="DNA-bd_pseudobarrel_sf"/>
</dbReference>
<name>A0A0D6QUU6_ARACU</name>
<protein>
    <recommendedName>
        <fullName evidence="10">TF-B3 domain-containing protein</fullName>
    </recommendedName>
</protein>
<evidence type="ECO:0000256" key="1">
    <source>
        <dbReference type="ARBA" id="ARBA00004123"/>
    </source>
</evidence>
<dbReference type="Gene3D" id="2.40.330.10">
    <property type="entry name" value="DNA-binding pseudobarrel domain"/>
    <property type="match status" value="1"/>
</dbReference>
<evidence type="ECO:0000256" key="6">
    <source>
        <dbReference type="SAM" id="MobiDB-lite"/>
    </source>
</evidence>
<dbReference type="GO" id="GO:0005634">
    <property type="term" value="C:nucleus"/>
    <property type="evidence" value="ECO:0007669"/>
    <property type="project" value="UniProtKB-SubCell"/>
</dbReference>
<dbReference type="SUPFAM" id="SSF54171">
    <property type="entry name" value="DNA-binding domain"/>
    <property type="match status" value="1"/>
</dbReference>
<dbReference type="PANTHER" id="PTHR31140:SF139">
    <property type="entry name" value="B3 DOMAIN-CONTAINING PROTEIN OS02G0455900-RELATED"/>
    <property type="match status" value="1"/>
</dbReference>
<dbReference type="InterPro" id="IPR016177">
    <property type="entry name" value="DNA-bd_dom_sf"/>
</dbReference>
<evidence type="ECO:0000256" key="4">
    <source>
        <dbReference type="ARBA" id="ARBA00023163"/>
    </source>
</evidence>
<dbReference type="SMART" id="SM00380">
    <property type="entry name" value="AP2"/>
    <property type="match status" value="1"/>
</dbReference>
<sequence>MSASTDEARSDCTSEEVSTSNCKANPCFTDSSGLERRGSGSSVVSPDSENNNKNAVEEGKLRLSSSQYKGVVRQPNGRWGAQIYQIHQRVWLGTFNREEDAARAYDRAALKLRGHHAMTNFAPVDDGHPEALFLRLHSKPEIVNMLRKHTYDEELEQSTKDDSAEAKISLDSDEPKVAASNPAAADWSSSPRELLFEKTVTPSDVGKLNRLVIPKHHAQKYFPLAVTGADKGIVLNFEDSAAKTWRFRYSYWHSSQSYVLTKGWSRYVRDKRLQAGDVVAFERSNGAASQLYISFRRRPGNFLQRAAQSPAAAGRLLSPLQSPSPFPGYRQLSQVFYSPLRPVQPAPTISSRNYYMSASNDGNFSQVDFSNLRPPCFPPGIRLFGVDVSQSSTSTTLNLFPPSTAEDCNNCEELQKSWKRKSEEPSGFYSGKKRCHERL</sequence>
<dbReference type="EMBL" id="GCKF01045672">
    <property type="protein sequence ID" value="JAG93773.1"/>
    <property type="molecule type" value="Transcribed_RNA"/>
</dbReference>
<dbReference type="GO" id="GO:0003700">
    <property type="term" value="F:DNA-binding transcription factor activity"/>
    <property type="evidence" value="ECO:0007669"/>
    <property type="project" value="InterPro"/>
</dbReference>
<evidence type="ECO:0000256" key="5">
    <source>
        <dbReference type="ARBA" id="ARBA00023242"/>
    </source>
</evidence>
<dbReference type="InterPro" id="IPR036955">
    <property type="entry name" value="AP2/ERF_dom_sf"/>
</dbReference>
<dbReference type="Gene3D" id="3.30.730.10">
    <property type="entry name" value="AP2/ERF domain"/>
    <property type="match status" value="1"/>
</dbReference>
<feature type="compositionally biased region" description="Basic and acidic residues" evidence="6">
    <location>
        <begin position="154"/>
        <end position="176"/>
    </location>
</feature>
<keyword evidence="2" id="KW-0805">Transcription regulation</keyword>
<keyword evidence="3" id="KW-0238">DNA-binding</keyword>
<accession>A0A0D6QUU6</accession>
<keyword evidence="5" id="KW-0539">Nucleus</keyword>
<dbReference type="PANTHER" id="PTHR31140">
    <property type="entry name" value="B3 DOMAIN-CONTAINING TRANSCRIPTION FACTOR ABI3"/>
    <property type="match status" value="1"/>
</dbReference>
<dbReference type="PROSITE" id="PS51032">
    <property type="entry name" value="AP2_ERF"/>
    <property type="match status" value="1"/>
</dbReference>
<evidence type="ECO:0000256" key="2">
    <source>
        <dbReference type="ARBA" id="ARBA00023015"/>
    </source>
</evidence>
<reference evidence="9" key="1">
    <citation type="submission" date="2015-03" db="EMBL/GenBank/DDBJ databases">
        <title>A transcriptome of Araucaria cunninghamii, an australian fine timber species.</title>
        <authorList>
            <person name="Jing Yi C.J.Y."/>
            <person name="Yin San L.Y.S."/>
            <person name="Abdul Karim S.S."/>
            <person name="Wan Azmi N.N."/>
            <person name="Hercus R.R."/>
            <person name="Croft L.L."/>
        </authorList>
    </citation>
    <scope>NUCLEOTIDE SEQUENCE</scope>
    <source>
        <strain evidence="9">MI0301</strain>
        <tissue evidence="9">Leaf</tissue>
    </source>
</reference>
<feature type="region of interest" description="Disordered" evidence="6">
    <location>
        <begin position="420"/>
        <end position="439"/>
    </location>
</feature>
<dbReference type="GO" id="GO:0003677">
    <property type="term" value="F:DNA binding"/>
    <property type="evidence" value="ECO:0007669"/>
    <property type="project" value="UniProtKB-KW"/>
</dbReference>
<dbReference type="CDD" id="cd10017">
    <property type="entry name" value="B3_DNA"/>
    <property type="match status" value="1"/>
</dbReference>
<dbReference type="SUPFAM" id="SSF101936">
    <property type="entry name" value="DNA-binding pseudobarrel domain"/>
    <property type="match status" value="1"/>
</dbReference>
<evidence type="ECO:0000259" key="8">
    <source>
        <dbReference type="PROSITE" id="PS51032"/>
    </source>
</evidence>
<dbReference type="InterPro" id="IPR001471">
    <property type="entry name" value="AP2/ERF_dom"/>
</dbReference>
<dbReference type="SMART" id="SM01019">
    <property type="entry name" value="B3"/>
    <property type="match status" value="1"/>
</dbReference>
<keyword evidence="4" id="KW-0804">Transcription</keyword>
<feature type="compositionally biased region" description="Low complexity" evidence="6">
    <location>
        <begin position="39"/>
        <end position="49"/>
    </location>
</feature>
<evidence type="ECO:0000313" key="9">
    <source>
        <dbReference type="EMBL" id="JAG93773.1"/>
    </source>
</evidence>
<dbReference type="AlphaFoldDB" id="A0A0D6QUU6"/>
<comment type="subcellular location">
    <subcellularLocation>
        <location evidence="1">Nucleus</location>
    </subcellularLocation>
</comment>
<dbReference type="Pfam" id="PF02362">
    <property type="entry name" value="B3"/>
    <property type="match status" value="1"/>
</dbReference>
<feature type="compositionally biased region" description="Basic and acidic residues" evidence="6">
    <location>
        <begin position="1"/>
        <end position="12"/>
    </location>
</feature>
<dbReference type="Pfam" id="PF00847">
    <property type="entry name" value="AP2"/>
    <property type="match status" value="1"/>
</dbReference>
<dbReference type="PROSITE" id="PS50863">
    <property type="entry name" value="B3"/>
    <property type="match status" value="1"/>
</dbReference>
<evidence type="ECO:0000256" key="3">
    <source>
        <dbReference type="ARBA" id="ARBA00023125"/>
    </source>
</evidence>
<dbReference type="CDD" id="cd00018">
    <property type="entry name" value="AP2"/>
    <property type="match status" value="1"/>
</dbReference>
<feature type="region of interest" description="Disordered" evidence="6">
    <location>
        <begin position="1"/>
        <end position="61"/>
    </location>
</feature>
<evidence type="ECO:0000259" key="7">
    <source>
        <dbReference type="PROSITE" id="PS50863"/>
    </source>
</evidence>
<organism evidence="9">
    <name type="scientific">Araucaria cunninghamii</name>
    <name type="common">Hoop pine</name>
    <name type="synonym">Moreton Bay pine</name>
    <dbReference type="NCBI Taxonomy" id="56994"/>
    <lineage>
        <taxon>Eukaryota</taxon>
        <taxon>Viridiplantae</taxon>
        <taxon>Streptophyta</taxon>
        <taxon>Embryophyta</taxon>
        <taxon>Tracheophyta</taxon>
        <taxon>Spermatophyta</taxon>
        <taxon>Pinopsida</taxon>
        <taxon>Pinidae</taxon>
        <taxon>Conifers II</taxon>
        <taxon>Araucariales</taxon>
        <taxon>Araucariaceae</taxon>
        <taxon>Araucaria</taxon>
    </lineage>
</organism>
<evidence type="ECO:0008006" key="10">
    <source>
        <dbReference type="Google" id="ProtNLM"/>
    </source>
</evidence>
<feature type="region of interest" description="Disordered" evidence="6">
    <location>
        <begin position="154"/>
        <end position="185"/>
    </location>
</feature>
<dbReference type="PRINTS" id="PR00367">
    <property type="entry name" value="ETHRSPELEMNT"/>
</dbReference>
<dbReference type="FunFam" id="3.30.730.10:FF:000008">
    <property type="entry name" value="AP2 domain-containing protein RAP2.8"/>
    <property type="match status" value="1"/>
</dbReference>
<dbReference type="InterPro" id="IPR044800">
    <property type="entry name" value="LEC2-like"/>
</dbReference>
<proteinExistence type="predicted"/>
<feature type="domain" description="AP2/ERF" evidence="8">
    <location>
        <begin position="67"/>
        <end position="122"/>
    </location>
</feature>
<dbReference type="InterPro" id="IPR003340">
    <property type="entry name" value="B3_DNA-bd"/>
</dbReference>